<keyword evidence="6" id="KW-1185">Reference proteome</keyword>
<dbReference type="EMBL" id="SNYA01000004">
    <property type="protein sequence ID" value="TDP92672.1"/>
    <property type="molecule type" value="Genomic_DNA"/>
</dbReference>
<reference evidence="5 6" key="1">
    <citation type="submission" date="2019-03" db="EMBL/GenBank/DDBJ databases">
        <title>Genomic analyses of the natural microbiome of Caenorhabditis elegans.</title>
        <authorList>
            <person name="Samuel B."/>
        </authorList>
    </citation>
    <scope>NUCLEOTIDE SEQUENCE [LARGE SCALE GENOMIC DNA]</scope>
    <source>
        <strain evidence="5 6">JUb18</strain>
    </source>
</reference>
<dbReference type="RefSeq" id="WP_133616802.1">
    <property type="nucleotide sequence ID" value="NZ_CP080492.1"/>
</dbReference>
<dbReference type="PROSITE" id="PS50935">
    <property type="entry name" value="SSB"/>
    <property type="match status" value="1"/>
</dbReference>
<dbReference type="PANTHER" id="PTHR10302:SF27">
    <property type="entry name" value="SINGLE-STRANDED DNA-BINDING PROTEIN"/>
    <property type="match status" value="1"/>
</dbReference>
<comment type="caution">
    <text evidence="5">The sequence shown here is derived from an EMBL/GenBank/DDBJ whole genome shotgun (WGS) entry which is preliminary data.</text>
</comment>
<dbReference type="GO" id="GO:0009295">
    <property type="term" value="C:nucleoid"/>
    <property type="evidence" value="ECO:0007669"/>
    <property type="project" value="TreeGrafter"/>
</dbReference>
<dbReference type="SUPFAM" id="SSF50249">
    <property type="entry name" value="Nucleic acid-binding proteins"/>
    <property type="match status" value="1"/>
</dbReference>
<dbReference type="Pfam" id="PF00436">
    <property type="entry name" value="SSB"/>
    <property type="match status" value="1"/>
</dbReference>
<dbReference type="OrthoDB" id="9809878at2"/>
<sequence length="202" mass="21398">MSPAISIVGTIGTTPRLIQSTPQTAFCTFRLASTTRRFDRTSGQWSDGETSWYTVNSFRGLAEHAKASFARGDRVVVSGRMRVRQWEKDGRSGVSVEVEADALGHDLRWGTTEFTPDEAGAPSGPSTVPPHSERAGTAHGGLDSGSAGQNRDAHTPEHPSEPTEPTLATETTQDTDEGVGLFTGTGNGEPSSSAVQHMEDAA</sequence>
<feature type="compositionally biased region" description="Low complexity" evidence="4">
    <location>
        <begin position="163"/>
        <end position="172"/>
    </location>
</feature>
<name>A0A4R6RZN7_9MICO</name>
<protein>
    <recommendedName>
        <fullName evidence="3">Single-stranded DNA-binding protein</fullName>
    </recommendedName>
</protein>
<dbReference type="Gene3D" id="2.40.50.140">
    <property type="entry name" value="Nucleic acid-binding proteins"/>
    <property type="match status" value="1"/>
</dbReference>
<dbReference type="PANTHER" id="PTHR10302">
    <property type="entry name" value="SINGLE-STRANDED DNA-BINDING PROTEIN"/>
    <property type="match status" value="1"/>
</dbReference>
<evidence type="ECO:0000256" key="1">
    <source>
        <dbReference type="ARBA" id="ARBA00023125"/>
    </source>
</evidence>
<feature type="region of interest" description="Disordered" evidence="4">
    <location>
        <begin position="107"/>
        <end position="202"/>
    </location>
</feature>
<dbReference type="InterPro" id="IPR000424">
    <property type="entry name" value="Primosome_PriB/ssb"/>
</dbReference>
<dbReference type="InterPro" id="IPR012340">
    <property type="entry name" value="NA-bd_OB-fold"/>
</dbReference>
<evidence type="ECO:0000313" key="5">
    <source>
        <dbReference type="EMBL" id="TDP92672.1"/>
    </source>
</evidence>
<gene>
    <name evidence="5" type="ORF">EDF62_1894</name>
</gene>
<organism evidence="5 6">
    <name type="scientific">Leucobacter luti</name>
    <dbReference type="NCBI Taxonomy" id="340320"/>
    <lineage>
        <taxon>Bacteria</taxon>
        <taxon>Bacillati</taxon>
        <taxon>Actinomycetota</taxon>
        <taxon>Actinomycetes</taxon>
        <taxon>Micrococcales</taxon>
        <taxon>Microbacteriaceae</taxon>
        <taxon>Leucobacter</taxon>
    </lineage>
</organism>
<proteinExistence type="predicted"/>
<evidence type="ECO:0000256" key="4">
    <source>
        <dbReference type="SAM" id="MobiDB-lite"/>
    </source>
</evidence>
<evidence type="ECO:0000313" key="6">
    <source>
        <dbReference type="Proteomes" id="UP000295601"/>
    </source>
</evidence>
<dbReference type="CDD" id="cd04496">
    <property type="entry name" value="SSB_OBF"/>
    <property type="match status" value="1"/>
</dbReference>
<dbReference type="GO" id="GO:0006260">
    <property type="term" value="P:DNA replication"/>
    <property type="evidence" value="ECO:0007669"/>
    <property type="project" value="InterPro"/>
</dbReference>
<dbReference type="NCBIfam" id="TIGR00621">
    <property type="entry name" value="ssb"/>
    <property type="match status" value="1"/>
</dbReference>
<feature type="compositionally biased region" description="Basic and acidic residues" evidence="4">
    <location>
        <begin position="151"/>
        <end position="161"/>
    </location>
</feature>
<dbReference type="InterPro" id="IPR011344">
    <property type="entry name" value="ssDNA-bd"/>
</dbReference>
<dbReference type="AlphaFoldDB" id="A0A4R6RZN7"/>
<accession>A0A4R6RZN7</accession>
<dbReference type="Proteomes" id="UP000295601">
    <property type="component" value="Unassembled WGS sequence"/>
</dbReference>
<keyword evidence="1 2" id="KW-0238">DNA-binding</keyword>
<evidence type="ECO:0000256" key="3">
    <source>
        <dbReference type="RuleBase" id="RU000524"/>
    </source>
</evidence>
<evidence type="ECO:0000256" key="2">
    <source>
        <dbReference type="PROSITE-ProRule" id="PRU00252"/>
    </source>
</evidence>
<dbReference type="GO" id="GO:0003697">
    <property type="term" value="F:single-stranded DNA binding"/>
    <property type="evidence" value="ECO:0007669"/>
    <property type="project" value="InterPro"/>
</dbReference>